<feature type="region of interest" description="Disordered" evidence="2">
    <location>
        <begin position="230"/>
        <end position="255"/>
    </location>
</feature>
<feature type="compositionally biased region" description="Basic and acidic residues" evidence="2">
    <location>
        <begin position="1278"/>
        <end position="1290"/>
    </location>
</feature>
<feature type="coiled-coil region" evidence="1">
    <location>
        <begin position="850"/>
        <end position="968"/>
    </location>
</feature>
<proteinExistence type="predicted"/>
<feature type="compositionally biased region" description="Polar residues" evidence="2">
    <location>
        <begin position="451"/>
        <end position="472"/>
    </location>
</feature>
<dbReference type="Pfam" id="PF02141">
    <property type="entry name" value="DENN"/>
    <property type="match status" value="1"/>
</dbReference>
<reference evidence="4" key="1">
    <citation type="submission" date="2022-07" db="EMBL/GenBank/DDBJ databases">
        <title>Genome Sequence of Physisporinus lineatus.</title>
        <authorList>
            <person name="Buettner E."/>
        </authorList>
    </citation>
    <scope>NUCLEOTIDE SEQUENCE</scope>
    <source>
        <strain evidence="4">VT162</strain>
    </source>
</reference>
<dbReference type="GO" id="GO:0032483">
    <property type="term" value="P:regulation of Rab protein signal transduction"/>
    <property type="evidence" value="ECO:0007669"/>
    <property type="project" value="TreeGrafter"/>
</dbReference>
<dbReference type="EMBL" id="JANAWD010000203">
    <property type="protein sequence ID" value="KAJ3484056.1"/>
    <property type="molecule type" value="Genomic_DNA"/>
</dbReference>
<feature type="region of interest" description="Disordered" evidence="2">
    <location>
        <begin position="977"/>
        <end position="1084"/>
    </location>
</feature>
<dbReference type="SMART" id="SM00799">
    <property type="entry name" value="DENN"/>
    <property type="match status" value="1"/>
</dbReference>
<evidence type="ECO:0000313" key="5">
    <source>
        <dbReference type="Proteomes" id="UP001212997"/>
    </source>
</evidence>
<keyword evidence="5" id="KW-1185">Reference proteome</keyword>
<feature type="compositionally biased region" description="Low complexity" evidence="2">
    <location>
        <begin position="985"/>
        <end position="1000"/>
    </location>
</feature>
<feature type="region of interest" description="Disordered" evidence="2">
    <location>
        <begin position="1105"/>
        <end position="1302"/>
    </location>
</feature>
<accession>A0AAD5YIL7</accession>
<feature type="domain" description="UDENN" evidence="3">
    <location>
        <begin position="456"/>
        <end position="925"/>
    </location>
</feature>
<sequence>MSAIANGRSRQTAPVAPLAVAASPLIGEKILKSHWSEEEHDTHRPLISTAAIPRRHTQKSTLSNTAAIPAPDPIITISASDNLNTTPSTRSTITDSIRTSYLSCTDPPLDESEYVTVDQSSPADVNGSAVVHHIAKDKASRVLGIKHRKSMEPIPASNRASMASIRSAPAPDVTPAPPSGPTLPLASLYVVSGLPKSPHTWTLADPDSVLGLHHSEGAVSRWWRPEVLGSTVSPGAGGGKKKRKGKSEDTATVFSSSGHLSKQEVGKMLSKALKVRSVFSIELTSGWVNEGAFLLQLSFTREVEIIASTLQPASTVHNFTFTLPAPSTPLAPSPSTDLLRASVLTSNTDPRSSVVTFPYPYTDDPFSRHARPSSAFLGPPSGFLSPHGHTTGASMAMGVGSSPSMKTSISGNTNNVTYHGVCLTVWSHADAERTAAIRRTLEASRSRKESGQSLVASSRVKSSHGSVTSGDPSIQARRRARSRGPWGGAGTDVDTDGETDADLDGGAISESDYEVASTVGHGPGESTLFLPGDTVFWLPYALTLVSRYPIYDLMRDYLTLSWARFSKDVQSHTLQINKILSHPAPRPGELVRLDASSATSNTPNPPAGHASETSLEVVSRFPGGLDFGRGLVDVNFTMWPLFKCLNIDNILTICELALSPTGRILFFSRHPAMLGIAVLTIKYLVELRGWSGIALASVHSRDAKIYIDDPGPWIMGLATEMRYAVRPPPEVCVVDLDINYLNCSSPPPGIVSVKQQRDRYRQRLLAAFEPHYHPDHCIPSEFKEAFPAGRFRPVCKIQAKRGAASTAVADMIKPPECSFGTARPPPRLTVAEQHIQMSIRKRATAFVDARDDLETKIGRLSRRLNFLMTESDLWRDKFVTFEQYAEKLSVEASELRTKINKEQKETKRLSSMITMTTAEKTKLQGQLHDTEKAHKDALEELETMRQTMEKMEEERAEMIAEVEAQIERALASMAVDMEESDFESRPSSRMSSRSAPSTIRRPSESRPRPVRSFSTESTLSESYRTEGRDDTLVGKSSVRDSTVEEVDEEDEDGVMATRKKRFSATRSDLPQDGMTAVDEGISQKSDKIAQKVLQIQRKLETALAADAQRRSLESHASESEYSDARSGSRNRRPRGSRPPSRTKPERFRNITPISTGRNTPKRVSEDSESSPEENPMPKTSTPKSKENGANPRTLRTIPSESSITAVARSESPATTSPITPSLTTTTSIATDDEDTDFQSAYSTSPRGSYQSFEKFAVKDYDASDSDGGTPTTPATRIGHLDDGKSPRERASSTATAKDTRVR</sequence>
<dbReference type="PROSITE" id="PS50211">
    <property type="entry name" value="DENN"/>
    <property type="match status" value="1"/>
</dbReference>
<evidence type="ECO:0000256" key="2">
    <source>
        <dbReference type="SAM" id="MobiDB-lite"/>
    </source>
</evidence>
<dbReference type="InterPro" id="IPR043153">
    <property type="entry name" value="DENN_C"/>
</dbReference>
<protein>
    <recommendedName>
        <fullName evidence="3">UDENN domain-containing protein</fullName>
    </recommendedName>
</protein>
<feature type="compositionally biased region" description="Basic and acidic residues" evidence="2">
    <location>
        <begin position="1023"/>
        <end position="1042"/>
    </location>
</feature>
<dbReference type="PANTHER" id="PTHR12296">
    <property type="entry name" value="DENN DOMAIN-CONTAINING PROTEIN 4"/>
    <property type="match status" value="1"/>
</dbReference>
<dbReference type="Proteomes" id="UP001212997">
    <property type="component" value="Unassembled WGS sequence"/>
</dbReference>
<dbReference type="PANTHER" id="PTHR12296:SF31">
    <property type="entry name" value="DENN (AEX-3) DOMAIN PROTEIN (AFU_ORTHOLOGUE AFUA_6G11200)"/>
    <property type="match status" value="1"/>
</dbReference>
<feature type="compositionally biased region" description="Polar residues" evidence="2">
    <location>
        <begin position="1237"/>
        <end position="1251"/>
    </location>
</feature>
<feature type="compositionally biased region" description="Acidic residues" evidence="2">
    <location>
        <begin position="1043"/>
        <end position="1053"/>
    </location>
</feature>
<feature type="compositionally biased region" description="Basic and acidic residues" evidence="2">
    <location>
        <begin position="1107"/>
        <end position="1118"/>
    </location>
</feature>
<dbReference type="Gene3D" id="3.40.50.11500">
    <property type="match status" value="1"/>
</dbReference>
<name>A0AAD5YIL7_9APHY</name>
<keyword evidence="1" id="KW-0175">Coiled coil</keyword>
<organism evidence="4 5">
    <name type="scientific">Meripilus lineatus</name>
    <dbReference type="NCBI Taxonomy" id="2056292"/>
    <lineage>
        <taxon>Eukaryota</taxon>
        <taxon>Fungi</taxon>
        <taxon>Dikarya</taxon>
        <taxon>Basidiomycota</taxon>
        <taxon>Agaricomycotina</taxon>
        <taxon>Agaricomycetes</taxon>
        <taxon>Polyporales</taxon>
        <taxon>Meripilaceae</taxon>
        <taxon>Meripilus</taxon>
    </lineage>
</organism>
<dbReference type="InterPro" id="IPR051696">
    <property type="entry name" value="DENN_Domain_GEFs"/>
</dbReference>
<evidence type="ECO:0000259" key="3">
    <source>
        <dbReference type="PROSITE" id="PS50211"/>
    </source>
</evidence>
<evidence type="ECO:0000313" key="4">
    <source>
        <dbReference type="EMBL" id="KAJ3484056.1"/>
    </source>
</evidence>
<evidence type="ECO:0000256" key="1">
    <source>
        <dbReference type="SAM" id="Coils"/>
    </source>
</evidence>
<comment type="caution">
    <text evidence="4">The sequence shown here is derived from an EMBL/GenBank/DDBJ whole genome shotgun (WGS) entry which is preliminary data.</text>
</comment>
<feature type="compositionally biased region" description="Low complexity" evidence="2">
    <location>
        <begin position="1209"/>
        <end position="1229"/>
    </location>
</feature>
<feature type="region of interest" description="Disordered" evidence="2">
    <location>
        <begin position="442"/>
        <end position="501"/>
    </location>
</feature>
<dbReference type="GO" id="GO:0031410">
    <property type="term" value="C:cytoplasmic vesicle"/>
    <property type="evidence" value="ECO:0007669"/>
    <property type="project" value="TreeGrafter"/>
</dbReference>
<dbReference type="InterPro" id="IPR001194">
    <property type="entry name" value="cDENN_dom"/>
</dbReference>
<dbReference type="InterPro" id="IPR037516">
    <property type="entry name" value="Tripartite_DENN"/>
</dbReference>
<gene>
    <name evidence="4" type="ORF">NLI96_g5895</name>
</gene>